<dbReference type="Proteomes" id="UP001174934">
    <property type="component" value="Unassembled WGS sequence"/>
</dbReference>
<evidence type="ECO:0000256" key="1">
    <source>
        <dbReference type="SAM" id="MobiDB-lite"/>
    </source>
</evidence>
<keyword evidence="2" id="KW-0472">Membrane</keyword>
<feature type="transmembrane region" description="Helical" evidence="2">
    <location>
        <begin position="109"/>
        <end position="134"/>
    </location>
</feature>
<gene>
    <name evidence="3" type="ORF">B0T17DRAFT_589741</name>
</gene>
<feature type="region of interest" description="Disordered" evidence="1">
    <location>
        <begin position="174"/>
        <end position="203"/>
    </location>
</feature>
<accession>A0AA40C9H9</accession>
<protein>
    <submittedName>
        <fullName evidence="3">Uncharacterized protein</fullName>
    </submittedName>
</protein>
<name>A0AA40C9H9_9PEZI</name>
<feature type="transmembrane region" description="Helical" evidence="2">
    <location>
        <begin position="30"/>
        <end position="48"/>
    </location>
</feature>
<evidence type="ECO:0000256" key="2">
    <source>
        <dbReference type="SAM" id="Phobius"/>
    </source>
</evidence>
<keyword evidence="2" id="KW-1133">Transmembrane helix</keyword>
<dbReference type="EMBL" id="JAULSR010000002">
    <property type="protein sequence ID" value="KAK0630142.1"/>
    <property type="molecule type" value="Genomic_DNA"/>
</dbReference>
<sequence length="325" mass="35868">MAGGFTPIDPRQCEHYAAFAAHLERVAFDVIYWLLFLLVILMLFLASWKYSGDSEAVQGLESGSREYRHRMKRCMLICSIYSGISVVAVVMEVYALMALQFCEGEDLMSLYWSTWAMMQVGALIAILGILLSVFNSLRGNKNPPWALALGTPVLVIAGLGHAFHGAMRKRVQRVRSRSVSSGRAGEQRGVSINSSSRLRGRSVSDLPISRQETMRTYDSEREVDLDYKAKLVGYTPEGAPILQFSDDPGVIMPERGAVMGRSANGQLIVAFRKEMTLLMENSFAEKPAQASTSASVVSRPAVVRIASPSRSPSRMREKSENASMV</sequence>
<proteinExistence type="predicted"/>
<comment type="caution">
    <text evidence="3">The sequence shown here is derived from an EMBL/GenBank/DDBJ whole genome shotgun (WGS) entry which is preliminary data.</text>
</comment>
<keyword evidence="4" id="KW-1185">Reference proteome</keyword>
<feature type="transmembrane region" description="Helical" evidence="2">
    <location>
        <begin position="74"/>
        <end position="97"/>
    </location>
</feature>
<evidence type="ECO:0000313" key="3">
    <source>
        <dbReference type="EMBL" id="KAK0630142.1"/>
    </source>
</evidence>
<feature type="transmembrane region" description="Helical" evidence="2">
    <location>
        <begin position="146"/>
        <end position="167"/>
    </location>
</feature>
<evidence type="ECO:0000313" key="4">
    <source>
        <dbReference type="Proteomes" id="UP001174934"/>
    </source>
</evidence>
<dbReference type="AlphaFoldDB" id="A0AA40C9H9"/>
<keyword evidence="2" id="KW-0812">Transmembrane</keyword>
<organism evidence="3 4">
    <name type="scientific">Bombardia bombarda</name>
    <dbReference type="NCBI Taxonomy" id="252184"/>
    <lineage>
        <taxon>Eukaryota</taxon>
        <taxon>Fungi</taxon>
        <taxon>Dikarya</taxon>
        <taxon>Ascomycota</taxon>
        <taxon>Pezizomycotina</taxon>
        <taxon>Sordariomycetes</taxon>
        <taxon>Sordariomycetidae</taxon>
        <taxon>Sordariales</taxon>
        <taxon>Lasiosphaeriaceae</taxon>
        <taxon>Bombardia</taxon>
    </lineage>
</organism>
<reference evidence="3" key="1">
    <citation type="submission" date="2023-06" db="EMBL/GenBank/DDBJ databases">
        <title>Genome-scale phylogeny and comparative genomics of the fungal order Sordariales.</title>
        <authorList>
            <consortium name="Lawrence Berkeley National Laboratory"/>
            <person name="Hensen N."/>
            <person name="Bonometti L."/>
            <person name="Westerberg I."/>
            <person name="Brannstrom I.O."/>
            <person name="Guillou S."/>
            <person name="Cros-Aarteil S."/>
            <person name="Calhoun S."/>
            <person name="Haridas S."/>
            <person name="Kuo A."/>
            <person name="Mondo S."/>
            <person name="Pangilinan J."/>
            <person name="Riley R."/>
            <person name="LaButti K."/>
            <person name="Andreopoulos B."/>
            <person name="Lipzen A."/>
            <person name="Chen C."/>
            <person name="Yanf M."/>
            <person name="Daum C."/>
            <person name="Ng V."/>
            <person name="Clum A."/>
            <person name="Steindorff A."/>
            <person name="Ohm R."/>
            <person name="Martin F."/>
            <person name="Silar P."/>
            <person name="Natvig D."/>
            <person name="Lalanne C."/>
            <person name="Gautier V."/>
            <person name="Ament-velasquez S.L."/>
            <person name="Kruys A."/>
            <person name="Hutchinson M.I."/>
            <person name="Powell A.J."/>
            <person name="Barry K."/>
            <person name="Miller A.N."/>
            <person name="Grigoriev I.V."/>
            <person name="Debuchy R."/>
            <person name="Gladieux P."/>
            <person name="Thoren M.H."/>
            <person name="Johannesson H."/>
        </authorList>
    </citation>
    <scope>NUCLEOTIDE SEQUENCE</scope>
    <source>
        <strain evidence="3">SMH3391-2</strain>
    </source>
</reference>